<protein>
    <recommendedName>
        <fullName evidence="4">RING-type domain-containing protein</fullName>
    </recommendedName>
</protein>
<dbReference type="GO" id="GO:0008270">
    <property type="term" value="F:zinc ion binding"/>
    <property type="evidence" value="ECO:0007669"/>
    <property type="project" value="UniProtKB-KW"/>
</dbReference>
<dbReference type="InterPro" id="IPR019786">
    <property type="entry name" value="Zinc_finger_PHD-type_CS"/>
</dbReference>
<reference evidence="5" key="1">
    <citation type="journal article" date="2020" name="Nature">
        <title>Giant virus diversity and host interactions through global metagenomics.</title>
        <authorList>
            <person name="Schulz F."/>
            <person name="Roux S."/>
            <person name="Paez-Espino D."/>
            <person name="Jungbluth S."/>
            <person name="Walsh D.A."/>
            <person name="Denef V.J."/>
            <person name="McMahon K.D."/>
            <person name="Konstantinidis K.T."/>
            <person name="Eloe-Fadrosh E.A."/>
            <person name="Kyrpides N.C."/>
            <person name="Woyke T."/>
        </authorList>
    </citation>
    <scope>NUCLEOTIDE SEQUENCE</scope>
    <source>
        <strain evidence="5">GVMAG-S-ERX555965-48</strain>
    </source>
</reference>
<evidence type="ECO:0000256" key="2">
    <source>
        <dbReference type="ARBA" id="ARBA00022771"/>
    </source>
</evidence>
<feature type="domain" description="RING-type" evidence="4">
    <location>
        <begin position="20"/>
        <end position="66"/>
    </location>
</feature>
<dbReference type="InterPro" id="IPR001841">
    <property type="entry name" value="Znf_RING"/>
</dbReference>
<accession>A0A6C0AWX2</accession>
<organism evidence="5">
    <name type="scientific">viral metagenome</name>
    <dbReference type="NCBI Taxonomy" id="1070528"/>
    <lineage>
        <taxon>unclassified sequences</taxon>
        <taxon>metagenomes</taxon>
        <taxon>organismal metagenomes</taxon>
    </lineage>
</organism>
<evidence type="ECO:0000313" key="5">
    <source>
        <dbReference type="EMBL" id="QHS84238.1"/>
    </source>
</evidence>
<evidence type="ECO:0000256" key="1">
    <source>
        <dbReference type="ARBA" id="ARBA00022723"/>
    </source>
</evidence>
<sequence>MGNIIQTCLEDNTDDKKMSCHYCNELLKSEEMKCNVCKKRFHKKCINLYNIKNIKNIKNIECPNCKSKDSMLIWSYKLK</sequence>
<dbReference type="Pfam" id="PF00130">
    <property type="entry name" value="C1_1"/>
    <property type="match status" value="1"/>
</dbReference>
<dbReference type="SUPFAM" id="SSF57903">
    <property type="entry name" value="FYVE/PHD zinc finger"/>
    <property type="match status" value="1"/>
</dbReference>
<evidence type="ECO:0000259" key="4">
    <source>
        <dbReference type="PROSITE" id="PS50089"/>
    </source>
</evidence>
<dbReference type="AlphaFoldDB" id="A0A6C0AWX2"/>
<dbReference type="PROSITE" id="PS01359">
    <property type="entry name" value="ZF_PHD_1"/>
    <property type="match status" value="1"/>
</dbReference>
<keyword evidence="3" id="KW-0862">Zinc</keyword>
<proteinExistence type="predicted"/>
<dbReference type="InterPro" id="IPR011011">
    <property type="entry name" value="Znf_FYVE_PHD"/>
</dbReference>
<keyword evidence="1" id="KW-0479">Metal-binding</keyword>
<dbReference type="InterPro" id="IPR002219">
    <property type="entry name" value="PKC_DAG/PE"/>
</dbReference>
<dbReference type="InterPro" id="IPR013083">
    <property type="entry name" value="Znf_RING/FYVE/PHD"/>
</dbReference>
<evidence type="ECO:0000256" key="3">
    <source>
        <dbReference type="ARBA" id="ARBA00022833"/>
    </source>
</evidence>
<dbReference type="Gene3D" id="3.30.40.10">
    <property type="entry name" value="Zinc/RING finger domain, C3HC4 (zinc finger)"/>
    <property type="match status" value="1"/>
</dbReference>
<keyword evidence="2" id="KW-0863">Zinc-finger</keyword>
<dbReference type="EMBL" id="MN738775">
    <property type="protein sequence ID" value="QHS84238.1"/>
    <property type="molecule type" value="Genomic_DNA"/>
</dbReference>
<dbReference type="PROSITE" id="PS50089">
    <property type="entry name" value="ZF_RING_2"/>
    <property type="match status" value="1"/>
</dbReference>
<name>A0A6C0AWX2_9ZZZZ</name>